<name>A0A0L0EP27_9GAMM</name>
<comment type="caution">
    <text evidence="2">The sequence shown here is derived from an EMBL/GenBank/DDBJ whole genome shotgun (WGS) entry which is preliminary data.</text>
</comment>
<organism evidence="2 3">
    <name type="scientific">Pseudoalteromonas rubra</name>
    <dbReference type="NCBI Taxonomy" id="43658"/>
    <lineage>
        <taxon>Bacteria</taxon>
        <taxon>Pseudomonadati</taxon>
        <taxon>Pseudomonadota</taxon>
        <taxon>Gammaproteobacteria</taxon>
        <taxon>Alteromonadales</taxon>
        <taxon>Pseudoalteromonadaceae</taxon>
        <taxon>Pseudoalteromonas</taxon>
    </lineage>
</organism>
<dbReference type="AlphaFoldDB" id="A0A0L0EP27"/>
<protein>
    <submittedName>
        <fullName evidence="2">Uncharacterized protein</fullName>
    </submittedName>
</protein>
<accession>A0A0L0EP27</accession>
<dbReference type="OrthoDB" id="6300942at2"/>
<evidence type="ECO:0000313" key="3">
    <source>
        <dbReference type="Proteomes" id="UP000036850"/>
    </source>
</evidence>
<gene>
    <name evidence="2" type="ORF">AC626_18705</name>
</gene>
<dbReference type="Proteomes" id="UP000036850">
    <property type="component" value="Unassembled WGS sequence"/>
</dbReference>
<keyword evidence="1" id="KW-0732">Signal</keyword>
<feature type="chain" id="PRO_5005538041" evidence="1">
    <location>
        <begin position="27"/>
        <end position="415"/>
    </location>
</feature>
<dbReference type="EMBL" id="LFZX01000180">
    <property type="protein sequence ID" value="KNC66164.1"/>
    <property type="molecule type" value="Genomic_DNA"/>
</dbReference>
<sequence>MKIRNVVSIMLLLGAALLLIKAHAHAVAVHEVEERTIIGLSNDLVPLGTAYQSKGKQFLGLQSVLGRQVEHLGNSHIDFRVGVDLSYQQALKLVDGKVDAGFELPAVRVDAGANYAKDISADRYTGTYTVYSSIKPKSSMLAPSNDSGYQPTVAAKELAKAYPGNKASNLGDRFVHGFAYGSNVVINMKIEYRDETDKRIIGGYLSVDWIGTVKVDGELQKIAEDKRKSVKITISGIQSGGDPNRLLQVIPNGIMHCTLLNPEPCFNLFEAAIHYLKTDYINQFNSLDDYNITDVYTASYLDSGADLLQLIPDSGYTPANYLTRLIVKELTARWIDERLVYRRAKNLQRYYAAQFSAQQLEQLQDIETKSRANANLYADLVDYCERNPEGNHCIDYEADNLIYLRDYSAISDVLR</sequence>
<dbReference type="PATRIC" id="fig|43658.6.peg.3022"/>
<evidence type="ECO:0000256" key="1">
    <source>
        <dbReference type="SAM" id="SignalP"/>
    </source>
</evidence>
<reference evidence="3" key="1">
    <citation type="submission" date="2015-07" db="EMBL/GenBank/DDBJ databases">
        <title>Draft genome sequence of a Pseudoalteromonas rubra strain, OCN096, isolated from Kaneohe Bay, Oahu, Hawaii.</title>
        <authorList>
            <person name="Beurmann S."/>
            <person name="Ushijima B."/>
            <person name="Belcaid M."/>
            <person name="Callahan S.M."/>
            <person name="Aeby G.S."/>
        </authorList>
    </citation>
    <scope>NUCLEOTIDE SEQUENCE [LARGE SCALE GENOMIC DNA]</scope>
    <source>
        <strain evidence="3">OCN096</strain>
    </source>
</reference>
<evidence type="ECO:0000313" key="2">
    <source>
        <dbReference type="EMBL" id="KNC66164.1"/>
    </source>
</evidence>
<feature type="signal peptide" evidence="1">
    <location>
        <begin position="1"/>
        <end position="26"/>
    </location>
</feature>
<proteinExistence type="predicted"/>